<evidence type="ECO:0000313" key="2">
    <source>
        <dbReference type="Proteomes" id="UP001303046"/>
    </source>
</evidence>
<protein>
    <submittedName>
        <fullName evidence="1">Uncharacterized protein</fullName>
    </submittedName>
</protein>
<reference evidence="1 2" key="1">
    <citation type="submission" date="2023-08" db="EMBL/GenBank/DDBJ databases">
        <title>A Necator americanus chromosomal reference genome.</title>
        <authorList>
            <person name="Ilik V."/>
            <person name="Petrzelkova K.J."/>
            <person name="Pardy F."/>
            <person name="Fuh T."/>
            <person name="Niatou-Singa F.S."/>
            <person name="Gouil Q."/>
            <person name="Baker L."/>
            <person name="Ritchie M.E."/>
            <person name="Jex A.R."/>
            <person name="Gazzola D."/>
            <person name="Li H."/>
            <person name="Toshio Fujiwara R."/>
            <person name="Zhan B."/>
            <person name="Aroian R.V."/>
            <person name="Pafco B."/>
            <person name="Schwarz E.M."/>
        </authorList>
    </citation>
    <scope>NUCLEOTIDE SEQUENCE [LARGE SCALE GENOMIC DNA]</scope>
    <source>
        <strain evidence="1 2">Aroian</strain>
        <tissue evidence="1">Whole animal</tissue>
    </source>
</reference>
<comment type="caution">
    <text evidence="1">The sequence shown here is derived from an EMBL/GenBank/DDBJ whole genome shotgun (WGS) entry which is preliminary data.</text>
</comment>
<dbReference type="Proteomes" id="UP001303046">
    <property type="component" value="Unassembled WGS sequence"/>
</dbReference>
<organism evidence="1 2">
    <name type="scientific">Necator americanus</name>
    <name type="common">Human hookworm</name>
    <dbReference type="NCBI Taxonomy" id="51031"/>
    <lineage>
        <taxon>Eukaryota</taxon>
        <taxon>Metazoa</taxon>
        <taxon>Ecdysozoa</taxon>
        <taxon>Nematoda</taxon>
        <taxon>Chromadorea</taxon>
        <taxon>Rhabditida</taxon>
        <taxon>Rhabditina</taxon>
        <taxon>Rhabditomorpha</taxon>
        <taxon>Strongyloidea</taxon>
        <taxon>Ancylostomatidae</taxon>
        <taxon>Bunostominae</taxon>
        <taxon>Necator</taxon>
    </lineage>
</organism>
<evidence type="ECO:0000313" key="1">
    <source>
        <dbReference type="EMBL" id="KAK6739186.1"/>
    </source>
</evidence>
<sequence length="101" mass="11651">MSKTTHRRTSPKTFVSGAVTSYRTSSLLRIGRPPPRSQRFRLSRVGYLEEKACATLHSNMDSLKTAFRREWEKIDVDYVSLFDSFLKQLGALTANRYTTPY</sequence>
<gene>
    <name evidence="1" type="primary">Necator_chrII.g8739</name>
    <name evidence="1" type="ORF">RB195_020944</name>
</gene>
<keyword evidence="2" id="KW-1185">Reference proteome</keyword>
<proteinExistence type="predicted"/>
<name>A0ABR1CMQ5_NECAM</name>
<accession>A0ABR1CMQ5</accession>
<dbReference type="EMBL" id="JAVFWL010000002">
    <property type="protein sequence ID" value="KAK6739186.1"/>
    <property type="molecule type" value="Genomic_DNA"/>
</dbReference>